<dbReference type="Pfam" id="PF02615">
    <property type="entry name" value="Ldh_2"/>
    <property type="match status" value="1"/>
</dbReference>
<dbReference type="InterPro" id="IPR043144">
    <property type="entry name" value="Mal/L-sulf/L-lact_DH-like_ah"/>
</dbReference>
<keyword evidence="4" id="KW-1185">Reference proteome</keyword>
<dbReference type="InterPro" id="IPR036111">
    <property type="entry name" value="Mal/L-sulfo/L-lacto_DH-like_sf"/>
</dbReference>
<accession>A0A0A3JV61</accession>
<evidence type="ECO:0000256" key="1">
    <source>
        <dbReference type="ARBA" id="ARBA00006056"/>
    </source>
</evidence>
<evidence type="ECO:0000313" key="4">
    <source>
        <dbReference type="Proteomes" id="UP000030595"/>
    </source>
</evidence>
<keyword evidence="2" id="KW-0560">Oxidoreductase</keyword>
<name>A0A0A3JV61_9BACL</name>
<protein>
    <submittedName>
        <fullName evidence="3">Malate dehydrogenase</fullName>
    </submittedName>
</protein>
<dbReference type="InterPro" id="IPR003767">
    <property type="entry name" value="Malate/L-lactate_DH-like"/>
</dbReference>
<sequence length="355" mass="39139">MDKIVIDKDVLSSLCVDIFSCKVPHEEAEIIVENLIEANLSGVSSHGVTKVFDYLTRQEKDLVAPSTEITVEQDQMTTFTWNANNGWGQVAGKKAMQECIDRAKTFGVSFGAVNHSNHFGIASFYSKMAAQQGMIGFSFTNASNIMVPYGGSTPSLGTNPVCISVPTGTDAILTLDMSTGVTARGRITLAQKLNQKIPKSWAITIDGNETTDPTEALKGYILPMGAKGSGLAIIVDILTGVLTGSNFGKGVPRQYEEDIPQNLGHFFGVIDISKFIDLEEFYENMKDRIDQIVNSEPMDGFDRVMFPGQMEYEKKREQLQNGIELDKEIYVELLTLAKKYNLNVEQYEEVLKSIS</sequence>
<evidence type="ECO:0000256" key="2">
    <source>
        <dbReference type="ARBA" id="ARBA00023002"/>
    </source>
</evidence>
<dbReference type="RefSeq" id="WP_036175527.1">
    <property type="nucleotide sequence ID" value="NZ_AVCZ01000013.1"/>
</dbReference>
<dbReference type="InterPro" id="IPR043143">
    <property type="entry name" value="Mal/L-sulf/L-lact_DH-like_NADP"/>
</dbReference>
<proteinExistence type="inferred from homology"/>
<comment type="similarity">
    <text evidence="1">Belongs to the LDH2/MDH2 oxidoreductase family.</text>
</comment>
<dbReference type="GO" id="GO:0016491">
    <property type="term" value="F:oxidoreductase activity"/>
    <property type="evidence" value="ECO:0007669"/>
    <property type="project" value="UniProtKB-KW"/>
</dbReference>
<comment type="caution">
    <text evidence="3">The sequence shown here is derived from an EMBL/GenBank/DDBJ whole genome shotgun (WGS) entry which is preliminary data.</text>
</comment>
<dbReference type="Proteomes" id="UP000030595">
    <property type="component" value="Unassembled WGS sequence"/>
</dbReference>
<dbReference type="Gene3D" id="3.30.1370.60">
    <property type="entry name" value="Hypothetical oxidoreductase yiak, domain 2"/>
    <property type="match status" value="1"/>
</dbReference>
<dbReference type="OrthoDB" id="9769447at2"/>
<dbReference type="EMBL" id="JPVQ01000013">
    <property type="protein sequence ID" value="KGR90887.1"/>
    <property type="molecule type" value="Genomic_DNA"/>
</dbReference>
<dbReference type="PANTHER" id="PTHR11091">
    <property type="entry name" value="OXIDOREDUCTASE-RELATED"/>
    <property type="match status" value="1"/>
</dbReference>
<evidence type="ECO:0000313" key="3">
    <source>
        <dbReference type="EMBL" id="KGR90887.1"/>
    </source>
</evidence>
<dbReference type="PANTHER" id="PTHR11091:SF0">
    <property type="entry name" value="MALATE DEHYDROGENASE"/>
    <property type="match status" value="1"/>
</dbReference>
<dbReference type="Gene3D" id="1.10.1530.10">
    <property type="match status" value="1"/>
</dbReference>
<dbReference type="SUPFAM" id="SSF89733">
    <property type="entry name" value="L-sulfolactate dehydrogenase-like"/>
    <property type="match status" value="1"/>
</dbReference>
<dbReference type="AlphaFoldDB" id="A0A0A3JV61"/>
<organism evidence="3 4">
    <name type="scientific">Ureibacillus massiliensis 4400831 = CIP 108448 = CCUG 49529</name>
    <dbReference type="NCBI Taxonomy" id="1211035"/>
    <lineage>
        <taxon>Bacteria</taxon>
        <taxon>Bacillati</taxon>
        <taxon>Bacillota</taxon>
        <taxon>Bacilli</taxon>
        <taxon>Bacillales</taxon>
        <taxon>Caryophanaceae</taxon>
        <taxon>Ureibacillus</taxon>
    </lineage>
</organism>
<reference evidence="3 4" key="1">
    <citation type="submission" date="2014-02" db="EMBL/GenBank/DDBJ databases">
        <title>Draft genome sequence of Lysinibacillus massiliensis CCUG 49529.</title>
        <authorList>
            <person name="Zhang F."/>
            <person name="Wang G."/>
            <person name="Zhang L."/>
        </authorList>
    </citation>
    <scope>NUCLEOTIDE SEQUENCE [LARGE SCALE GENOMIC DNA]</scope>
    <source>
        <strain evidence="3 4">CCUG 49529</strain>
    </source>
</reference>
<gene>
    <name evidence="3" type="ORF">CD30_09285</name>
</gene>
<dbReference type="eggNOG" id="COG2055">
    <property type="taxonomic scope" value="Bacteria"/>
</dbReference>